<gene>
    <name evidence="1" type="ORF">GCM10012280_71840</name>
</gene>
<name>A0A918A2A6_9ACTN</name>
<reference evidence="1" key="2">
    <citation type="submission" date="2020-09" db="EMBL/GenBank/DDBJ databases">
        <authorList>
            <person name="Sun Q."/>
            <person name="Zhou Y."/>
        </authorList>
    </citation>
    <scope>NUCLEOTIDE SEQUENCE</scope>
    <source>
        <strain evidence="1">CGMCC 4.7201</strain>
    </source>
</reference>
<dbReference type="RefSeq" id="WP_189136026.1">
    <property type="nucleotide sequence ID" value="NZ_BMMS01000096.1"/>
</dbReference>
<dbReference type="EMBL" id="BMMS01000096">
    <property type="protein sequence ID" value="GGP01290.1"/>
    <property type="molecule type" value="Genomic_DNA"/>
</dbReference>
<proteinExistence type="predicted"/>
<accession>A0A918A2A6</accession>
<organism evidence="1 2">
    <name type="scientific">Wenjunlia tyrosinilytica</name>
    <dbReference type="NCBI Taxonomy" id="1544741"/>
    <lineage>
        <taxon>Bacteria</taxon>
        <taxon>Bacillati</taxon>
        <taxon>Actinomycetota</taxon>
        <taxon>Actinomycetes</taxon>
        <taxon>Kitasatosporales</taxon>
        <taxon>Streptomycetaceae</taxon>
        <taxon>Wenjunlia</taxon>
    </lineage>
</organism>
<dbReference type="AlphaFoldDB" id="A0A918A2A6"/>
<evidence type="ECO:0000313" key="2">
    <source>
        <dbReference type="Proteomes" id="UP000641932"/>
    </source>
</evidence>
<sequence length="66" mass="6847">MEPQINLLAAVAVRELCEAVQRGELPAAVGALMSIDAASWTAIQPRLAAFGATWPDLLAAMEGPTA</sequence>
<evidence type="ECO:0000313" key="1">
    <source>
        <dbReference type="EMBL" id="GGP01290.1"/>
    </source>
</evidence>
<reference evidence="1" key="1">
    <citation type="journal article" date="2014" name="Int. J. Syst. Evol. Microbiol.">
        <title>Complete genome sequence of Corynebacterium casei LMG S-19264T (=DSM 44701T), isolated from a smear-ripened cheese.</title>
        <authorList>
            <consortium name="US DOE Joint Genome Institute (JGI-PGF)"/>
            <person name="Walter F."/>
            <person name="Albersmeier A."/>
            <person name="Kalinowski J."/>
            <person name="Ruckert C."/>
        </authorList>
    </citation>
    <scope>NUCLEOTIDE SEQUENCE</scope>
    <source>
        <strain evidence="1">CGMCC 4.7201</strain>
    </source>
</reference>
<dbReference type="Proteomes" id="UP000641932">
    <property type="component" value="Unassembled WGS sequence"/>
</dbReference>
<comment type="caution">
    <text evidence="1">The sequence shown here is derived from an EMBL/GenBank/DDBJ whole genome shotgun (WGS) entry which is preliminary data.</text>
</comment>
<keyword evidence="2" id="KW-1185">Reference proteome</keyword>
<protein>
    <submittedName>
        <fullName evidence="1">Uncharacterized protein</fullName>
    </submittedName>
</protein>